<dbReference type="GO" id="GO:0016787">
    <property type="term" value="F:hydrolase activity"/>
    <property type="evidence" value="ECO:0007669"/>
    <property type="project" value="UniProtKB-KW"/>
</dbReference>
<evidence type="ECO:0000256" key="2">
    <source>
        <dbReference type="ARBA" id="ARBA00022723"/>
    </source>
</evidence>
<accession>A0A1G6GI06</accession>
<proteinExistence type="predicted"/>
<evidence type="ECO:0000259" key="6">
    <source>
        <dbReference type="SMART" id="SM00316"/>
    </source>
</evidence>
<evidence type="ECO:0000256" key="4">
    <source>
        <dbReference type="ARBA" id="ARBA00022842"/>
    </source>
</evidence>
<dbReference type="PANTHER" id="PTHR30001:SF0">
    <property type="entry name" value="RIBONUCLEASE G"/>
    <property type="match status" value="1"/>
</dbReference>
<comment type="cofactor">
    <cofactor evidence="1">
        <name>Mg(2+)</name>
        <dbReference type="ChEBI" id="CHEBI:18420"/>
    </cofactor>
</comment>
<dbReference type="OrthoDB" id="9804278at2"/>
<dbReference type="AlphaFoldDB" id="A0A1G6GI06"/>
<keyword evidence="4" id="KW-0460">Magnesium</keyword>
<dbReference type="InterPro" id="IPR004659">
    <property type="entry name" value="RNase_E/G"/>
</dbReference>
<dbReference type="Gene3D" id="2.40.50.140">
    <property type="entry name" value="Nucleic acid-binding proteins"/>
    <property type="match status" value="1"/>
</dbReference>
<evidence type="ECO:0000256" key="5">
    <source>
        <dbReference type="ARBA" id="ARBA00022884"/>
    </source>
</evidence>
<dbReference type="SMART" id="SM00316">
    <property type="entry name" value="S1"/>
    <property type="match status" value="1"/>
</dbReference>
<dbReference type="CDD" id="cd04453">
    <property type="entry name" value="S1_RNase_E"/>
    <property type="match status" value="1"/>
</dbReference>
<keyword evidence="5" id="KW-0694">RNA-binding</keyword>
<dbReference type="STRING" id="1464122.SAMN05421737_10192"/>
<dbReference type="GO" id="GO:0006364">
    <property type="term" value="P:rRNA processing"/>
    <property type="evidence" value="ECO:0007669"/>
    <property type="project" value="TreeGrafter"/>
</dbReference>
<dbReference type="InterPro" id="IPR012340">
    <property type="entry name" value="NA-bd_OB-fold"/>
</dbReference>
<dbReference type="InterPro" id="IPR003029">
    <property type="entry name" value="S1_domain"/>
</dbReference>
<dbReference type="EMBL" id="FMYM01000001">
    <property type="protein sequence ID" value="SDB81638.1"/>
    <property type="molecule type" value="Genomic_DNA"/>
</dbReference>
<dbReference type="NCBIfam" id="TIGR00757">
    <property type="entry name" value="RNaseEG"/>
    <property type="match status" value="1"/>
</dbReference>
<evidence type="ECO:0000313" key="8">
    <source>
        <dbReference type="Proteomes" id="UP000242662"/>
    </source>
</evidence>
<sequence length="504" mass="56336">MCMEKKIVVTKGRNGREAVVLEEGEVVEWFIEQAHAPELVGSVFIGKVQRVLPGMQAAFVDIGIGKNGFLYRDELLRFHLDPDPVEVKQQRKITHYVQQHEMVLVQVTKASNGEKGPRLSGVIAIPGRYLVYMPEANYVAVSRRIKDESVREHLSEKMTNELQQPEGLIVRTAAAACEPDMLAQELHVLRTLWSQTVKPVNGKGKPALVYQAASIIETLVTNYVEETIDEVVLDDLSDYRLVQKLLGTAPLIQKVRLYRTQGSTFALNDIDRQLEKARRRRIWLKNGAFIVIDETEAMVVIDVNTGKFTGSNGLEQTVLAVNCLAAKEVAKQIRLRNLSGMIAIDFIDMKTDEEREKVQQTLLSYLKKDRVQTSVKGFTPVGVLFMTRKKTRLPMRVSVSMDCPSCAGTGVVLTVEAQASQFERMLLMYMNQEVEALVIAATSEAAMVLLGASESDKTVLEQRIGAHIFVVYDDALPVAACYTLVYAGSFIEAEKQWASRQITD</sequence>
<dbReference type="PANTHER" id="PTHR30001">
    <property type="entry name" value="RIBONUCLEASE"/>
    <property type="match status" value="1"/>
</dbReference>
<keyword evidence="2" id="KW-0479">Metal-binding</keyword>
<dbReference type="Gene3D" id="3.40.1260.20">
    <property type="entry name" value="Ribonuclease E, catalytic domain"/>
    <property type="match status" value="1"/>
</dbReference>
<dbReference type="SUPFAM" id="SSF50249">
    <property type="entry name" value="Nucleic acid-binding proteins"/>
    <property type="match status" value="1"/>
</dbReference>
<organism evidence="7 8">
    <name type="scientific">Shouchella lonarensis</name>
    <dbReference type="NCBI Taxonomy" id="1464122"/>
    <lineage>
        <taxon>Bacteria</taxon>
        <taxon>Bacillati</taxon>
        <taxon>Bacillota</taxon>
        <taxon>Bacilli</taxon>
        <taxon>Bacillales</taxon>
        <taxon>Bacillaceae</taxon>
        <taxon>Shouchella</taxon>
    </lineage>
</organism>
<dbReference type="InterPro" id="IPR019307">
    <property type="entry name" value="RNA-bd_AU-1/RNase_E/G"/>
</dbReference>
<evidence type="ECO:0000313" key="7">
    <source>
        <dbReference type="EMBL" id="SDB81638.1"/>
    </source>
</evidence>
<dbReference type="GO" id="GO:0003723">
    <property type="term" value="F:RNA binding"/>
    <property type="evidence" value="ECO:0007669"/>
    <property type="project" value="UniProtKB-KW"/>
</dbReference>
<protein>
    <submittedName>
        <fullName evidence="7">Ribonuclease G</fullName>
    </submittedName>
</protein>
<name>A0A1G6GI06_9BACI</name>
<dbReference type="Pfam" id="PF10150">
    <property type="entry name" value="RNase_E_G"/>
    <property type="match status" value="1"/>
</dbReference>
<keyword evidence="3" id="KW-0378">Hydrolase</keyword>
<feature type="domain" description="S1 motif" evidence="6">
    <location>
        <begin position="39"/>
        <end position="122"/>
    </location>
</feature>
<keyword evidence="8" id="KW-1185">Reference proteome</keyword>
<dbReference type="GO" id="GO:0046872">
    <property type="term" value="F:metal ion binding"/>
    <property type="evidence" value="ECO:0007669"/>
    <property type="project" value="UniProtKB-KW"/>
</dbReference>
<dbReference type="GO" id="GO:0005737">
    <property type="term" value="C:cytoplasm"/>
    <property type="evidence" value="ECO:0007669"/>
    <property type="project" value="TreeGrafter"/>
</dbReference>
<reference evidence="8" key="1">
    <citation type="submission" date="2016-09" db="EMBL/GenBank/DDBJ databases">
        <authorList>
            <person name="Varghese N."/>
            <person name="Submissions S."/>
        </authorList>
    </citation>
    <scope>NUCLEOTIDE SEQUENCE [LARGE SCALE GENOMIC DNA]</scope>
    <source>
        <strain evidence="8">25nlg</strain>
    </source>
</reference>
<gene>
    <name evidence="7" type="ORF">SAMN05421737_10192</name>
</gene>
<evidence type="ECO:0000256" key="3">
    <source>
        <dbReference type="ARBA" id="ARBA00022801"/>
    </source>
</evidence>
<evidence type="ECO:0000256" key="1">
    <source>
        <dbReference type="ARBA" id="ARBA00001946"/>
    </source>
</evidence>
<dbReference type="Proteomes" id="UP000242662">
    <property type="component" value="Unassembled WGS sequence"/>
</dbReference>
<dbReference type="GO" id="GO:0004540">
    <property type="term" value="F:RNA nuclease activity"/>
    <property type="evidence" value="ECO:0007669"/>
    <property type="project" value="InterPro"/>
</dbReference>